<keyword evidence="2" id="KW-0732">Signal</keyword>
<feature type="compositionally biased region" description="Gly residues" evidence="1">
    <location>
        <begin position="65"/>
        <end position="120"/>
    </location>
</feature>
<evidence type="ECO:0000256" key="1">
    <source>
        <dbReference type="SAM" id="MobiDB-lite"/>
    </source>
</evidence>
<reference evidence="3" key="2">
    <citation type="submission" date="2023-06" db="EMBL/GenBank/DDBJ databases">
        <authorList>
            <person name="Ma L."/>
            <person name="Liu K.-W."/>
            <person name="Li Z."/>
            <person name="Hsiao Y.-Y."/>
            <person name="Qi Y."/>
            <person name="Fu T."/>
            <person name="Tang G."/>
            <person name="Zhang D."/>
            <person name="Sun W.-H."/>
            <person name="Liu D.-K."/>
            <person name="Li Y."/>
            <person name="Chen G.-Z."/>
            <person name="Liu X.-D."/>
            <person name="Liao X.-Y."/>
            <person name="Jiang Y.-T."/>
            <person name="Yu X."/>
            <person name="Hao Y."/>
            <person name="Huang J."/>
            <person name="Zhao X.-W."/>
            <person name="Ke S."/>
            <person name="Chen Y.-Y."/>
            <person name="Wu W.-L."/>
            <person name="Hsu J.-L."/>
            <person name="Lin Y.-F."/>
            <person name="Huang M.-D."/>
            <person name="Li C.-Y."/>
            <person name="Huang L."/>
            <person name="Wang Z.-W."/>
            <person name="Zhao X."/>
            <person name="Zhong W.-Y."/>
            <person name="Peng D.-H."/>
            <person name="Ahmad S."/>
            <person name="Lan S."/>
            <person name="Zhang J.-S."/>
            <person name="Tsai W.-C."/>
            <person name="Van De Peer Y."/>
            <person name="Liu Z.-J."/>
        </authorList>
    </citation>
    <scope>NUCLEOTIDE SEQUENCE</scope>
    <source>
        <strain evidence="3">CP</strain>
        <tissue evidence="3">Leaves</tissue>
    </source>
</reference>
<sequence length="120" mass="11410">MGRTMLMFKSLALMVVQRHTAASKPAKPCMTGQHVDLALLPMIRCTSPPSRSTHDPSFSVSIGQVAGGGGDGGMEGGGDGVGDGGMEGGGGGGDGGMEGGGDGGGDGGREGGGGGEDGGM</sequence>
<comment type="caution">
    <text evidence="3">The sequence shown here is derived from an EMBL/GenBank/DDBJ whole genome shotgun (WGS) entry which is preliminary data.</text>
</comment>
<keyword evidence="4" id="KW-1185">Reference proteome</keyword>
<reference evidence="3" key="1">
    <citation type="journal article" date="2023" name="Nat. Commun.">
        <title>Diploid and tetraploid genomes of Acorus and the evolution of monocots.</title>
        <authorList>
            <person name="Ma L."/>
            <person name="Liu K.W."/>
            <person name="Li Z."/>
            <person name="Hsiao Y.Y."/>
            <person name="Qi Y."/>
            <person name="Fu T."/>
            <person name="Tang G.D."/>
            <person name="Zhang D."/>
            <person name="Sun W.H."/>
            <person name="Liu D.K."/>
            <person name="Li Y."/>
            <person name="Chen G.Z."/>
            <person name="Liu X.D."/>
            <person name="Liao X.Y."/>
            <person name="Jiang Y.T."/>
            <person name="Yu X."/>
            <person name="Hao Y."/>
            <person name="Huang J."/>
            <person name="Zhao X.W."/>
            <person name="Ke S."/>
            <person name="Chen Y.Y."/>
            <person name="Wu W.L."/>
            <person name="Hsu J.L."/>
            <person name="Lin Y.F."/>
            <person name="Huang M.D."/>
            <person name="Li C.Y."/>
            <person name="Huang L."/>
            <person name="Wang Z.W."/>
            <person name="Zhao X."/>
            <person name="Zhong W.Y."/>
            <person name="Peng D.H."/>
            <person name="Ahmad S."/>
            <person name="Lan S."/>
            <person name="Zhang J.S."/>
            <person name="Tsai W.C."/>
            <person name="Van de Peer Y."/>
            <person name="Liu Z.J."/>
        </authorList>
    </citation>
    <scope>NUCLEOTIDE SEQUENCE</scope>
    <source>
        <strain evidence="3">CP</strain>
    </source>
</reference>
<feature type="chain" id="PRO_5043575086" description="Glycine-rich protein" evidence="2">
    <location>
        <begin position="23"/>
        <end position="120"/>
    </location>
</feature>
<feature type="signal peptide" evidence="2">
    <location>
        <begin position="1"/>
        <end position="22"/>
    </location>
</feature>
<organism evidence="3 4">
    <name type="scientific">Acorus calamus</name>
    <name type="common">Sweet flag</name>
    <dbReference type="NCBI Taxonomy" id="4465"/>
    <lineage>
        <taxon>Eukaryota</taxon>
        <taxon>Viridiplantae</taxon>
        <taxon>Streptophyta</taxon>
        <taxon>Embryophyta</taxon>
        <taxon>Tracheophyta</taxon>
        <taxon>Spermatophyta</taxon>
        <taxon>Magnoliopsida</taxon>
        <taxon>Liliopsida</taxon>
        <taxon>Acoraceae</taxon>
        <taxon>Acorus</taxon>
    </lineage>
</organism>
<gene>
    <name evidence="3" type="ORF">QJS10_CPA02g00238</name>
</gene>
<dbReference type="AlphaFoldDB" id="A0AAV9FGT3"/>
<evidence type="ECO:0000313" key="4">
    <source>
        <dbReference type="Proteomes" id="UP001180020"/>
    </source>
</evidence>
<evidence type="ECO:0000256" key="2">
    <source>
        <dbReference type="SAM" id="SignalP"/>
    </source>
</evidence>
<evidence type="ECO:0000313" key="3">
    <source>
        <dbReference type="EMBL" id="KAK1323985.1"/>
    </source>
</evidence>
<name>A0AAV9FGT3_ACOCL</name>
<evidence type="ECO:0008006" key="5">
    <source>
        <dbReference type="Google" id="ProtNLM"/>
    </source>
</evidence>
<accession>A0AAV9FGT3</accession>
<proteinExistence type="predicted"/>
<protein>
    <recommendedName>
        <fullName evidence="5">Glycine-rich protein</fullName>
    </recommendedName>
</protein>
<dbReference type="EMBL" id="JAUJYO010000002">
    <property type="protein sequence ID" value="KAK1323985.1"/>
    <property type="molecule type" value="Genomic_DNA"/>
</dbReference>
<feature type="compositionally biased region" description="Polar residues" evidence="1">
    <location>
        <begin position="47"/>
        <end position="62"/>
    </location>
</feature>
<dbReference type="Proteomes" id="UP001180020">
    <property type="component" value="Unassembled WGS sequence"/>
</dbReference>
<feature type="region of interest" description="Disordered" evidence="1">
    <location>
        <begin position="47"/>
        <end position="120"/>
    </location>
</feature>